<proteinExistence type="predicted"/>
<evidence type="ECO:0000313" key="2">
    <source>
        <dbReference type="EMBL" id="KKB08104.1"/>
    </source>
</evidence>
<dbReference type="OrthoDB" id="7536405at2"/>
<dbReference type="AlphaFoldDB" id="A0A0F5FGU5"/>
<dbReference type="GO" id="GO:0005975">
    <property type="term" value="P:carbohydrate metabolic process"/>
    <property type="evidence" value="ECO:0007669"/>
    <property type="project" value="InterPro"/>
</dbReference>
<reference evidence="2 3" key="1">
    <citation type="submission" date="2015-03" db="EMBL/GenBank/DDBJ databases">
        <authorList>
            <person name="Hassan Y."/>
            <person name="Lepp D."/>
            <person name="Li X.-Z."/>
            <person name="Zhou T."/>
        </authorList>
    </citation>
    <scope>NUCLEOTIDE SEQUENCE [LARGE SCALE GENOMIC DNA]</scope>
    <source>
        <strain evidence="2 3">IPL18</strain>
    </source>
</reference>
<dbReference type="Proteomes" id="UP000033649">
    <property type="component" value="Unassembled WGS sequence"/>
</dbReference>
<dbReference type="Pfam" id="PF14871">
    <property type="entry name" value="GHL6"/>
    <property type="match status" value="1"/>
</dbReference>
<dbReference type="InterPro" id="IPR029062">
    <property type="entry name" value="Class_I_gatase-like"/>
</dbReference>
<dbReference type="Gene3D" id="3.20.20.80">
    <property type="entry name" value="Glycosidases"/>
    <property type="match status" value="1"/>
</dbReference>
<comment type="caution">
    <text evidence="2">The sequence shown here is derived from an EMBL/GenBank/DDBJ whole genome shotgun (WGS) entry which is preliminary data.</text>
</comment>
<accession>A0A0F5FGU5</accession>
<dbReference type="Pfam" id="PF08532">
    <property type="entry name" value="Glyco_hydro_42M"/>
    <property type="match status" value="1"/>
</dbReference>
<dbReference type="GO" id="GO:0004565">
    <property type="term" value="F:beta-galactosidase activity"/>
    <property type="evidence" value="ECO:0007669"/>
    <property type="project" value="InterPro"/>
</dbReference>
<organism evidence="2 3">
    <name type="scientific">Devosia chinhatensis</name>
    <dbReference type="NCBI Taxonomy" id="429727"/>
    <lineage>
        <taxon>Bacteria</taxon>
        <taxon>Pseudomonadati</taxon>
        <taxon>Pseudomonadota</taxon>
        <taxon>Alphaproteobacteria</taxon>
        <taxon>Hyphomicrobiales</taxon>
        <taxon>Devosiaceae</taxon>
        <taxon>Devosia</taxon>
    </lineage>
</organism>
<dbReference type="InterPro" id="IPR013738">
    <property type="entry name" value="Beta_galactosidase_Trimer"/>
</dbReference>
<dbReference type="EMBL" id="JZEY01000061">
    <property type="protein sequence ID" value="KKB08104.1"/>
    <property type="molecule type" value="Genomic_DNA"/>
</dbReference>
<evidence type="ECO:0000259" key="1">
    <source>
        <dbReference type="Pfam" id="PF08532"/>
    </source>
</evidence>
<dbReference type="SUPFAM" id="SSF52317">
    <property type="entry name" value="Class I glutamine amidotransferase-like"/>
    <property type="match status" value="1"/>
</dbReference>
<dbReference type="RefSeq" id="WP_046106133.1">
    <property type="nucleotide sequence ID" value="NZ_JZEY01000061.1"/>
</dbReference>
<protein>
    <recommendedName>
        <fullName evidence="1">Beta-galactosidase trimerisation domain-containing protein</fullName>
    </recommendedName>
</protein>
<dbReference type="InterPro" id="IPR017853">
    <property type="entry name" value="GH"/>
</dbReference>
<dbReference type="CDD" id="cd03143">
    <property type="entry name" value="A4_beta-galactosidase_middle_domain"/>
    <property type="match status" value="1"/>
</dbReference>
<dbReference type="Gene3D" id="3.40.50.880">
    <property type="match status" value="1"/>
</dbReference>
<dbReference type="STRING" id="429727.VE26_16165"/>
<keyword evidence="3" id="KW-1185">Reference proteome</keyword>
<feature type="domain" description="Beta-galactosidase trimerisation" evidence="1">
    <location>
        <begin position="398"/>
        <end position="484"/>
    </location>
</feature>
<name>A0A0F5FGU5_9HYPH</name>
<dbReference type="PATRIC" id="fig|429727.3.peg.3309"/>
<sequence>MLKLEDSPTAPGLRSPDWYKSATRWTQLTFVEDDPQRYDPDFWVDVFRRTESNALCLSAGGYIAYYPSEIPLHYVSKFIGDTDPFGRLVDEARKLDMHVMARVDPHAIHADAAEAHPEWVSLTVDRQPREHWAMPGIYVTCAYSSYNFDFMTKVIVEIAGKYDIDAVFGNRWQGHGVCYCKACEDNFRAYSGYDLPETSLAADPVWQAWAAWRRTTLTRLVAHWDDEVKKVKPHASFIPNMSGSSLMEFDLSVIKKHCPILFVDHQGRRNVEPAWSAGRNGKRIRATFRDRPVGLITSIGPEEIPRWKDSVQSGPEIEQWIHAGITQGLFPWFTKFNACIPDDRWVEPTANAFRLHAKVEAALTGTEPTAEIAVIDPATTLRHWDPDKRHLAELNDLGFYQALVEARLPFEFISDQVMTAEALKRFKVVILANATYLSDEQCQAIRDYVAGGGSVVAAHQTSLYDEKGEARSDFGLADVFGVTMKSPPRDKVRNSYVAINGVHPINRGFHNSQRIIGGTELVAVAPTTELDQPFLTVPDFPDLPMEEVYPRLPPQGVGVSARTTAAGGRIAYIPWNIGEVFWTYLAPDQGLLIANAVKWALGKAPEVTLEGRGVFDLGLHDSADGRTLCILNLTNPMMMKGPLRDTWPVGPLKVSIEIPEGKTLRSASLLVSGTELIVTVQGNRASLDITEIETMEVVHLLWA</sequence>
<dbReference type="SUPFAM" id="SSF51445">
    <property type="entry name" value="(Trans)glycosidases"/>
    <property type="match status" value="1"/>
</dbReference>
<evidence type="ECO:0000313" key="3">
    <source>
        <dbReference type="Proteomes" id="UP000033649"/>
    </source>
</evidence>
<gene>
    <name evidence="2" type="ORF">VE26_16165</name>
</gene>
<dbReference type="InterPro" id="IPR028212">
    <property type="entry name" value="GHL6"/>
</dbReference>